<comment type="caution">
    <text evidence="2">The sequence shown here is derived from an EMBL/GenBank/DDBJ whole genome shotgun (WGS) entry which is preliminary data.</text>
</comment>
<dbReference type="EMBL" id="JBIAHM010000022">
    <property type="protein sequence ID" value="MFE9605971.1"/>
    <property type="molecule type" value="Genomic_DNA"/>
</dbReference>
<keyword evidence="3" id="KW-1185">Reference proteome</keyword>
<organism evidence="2 3">
    <name type="scientific">Streptomyces hokutonensis</name>
    <dbReference type="NCBI Taxonomy" id="1306990"/>
    <lineage>
        <taxon>Bacteria</taxon>
        <taxon>Bacillati</taxon>
        <taxon>Actinomycetota</taxon>
        <taxon>Actinomycetes</taxon>
        <taxon>Kitasatosporales</taxon>
        <taxon>Streptomycetaceae</taxon>
        <taxon>Streptomyces</taxon>
    </lineage>
</organism>
<sequence length="121" mass="12747">MSENAYSASPPALIAGTRQIEQISRLANEMISEFITDVSSTSGWPGHDDSYAKQMLPQEKEQREGSVKTGSSLSEAIVSIGDGTLTNLKSVLGTQNGVLDAIHDSSINSGDTNSGSHNGKH</sequence>
<dbReference type="Proteomes" id="UP001601303">
    <property type="component" value="Unassembled WGS sequence"/>
</dbReference>
<name>A0ABW6MIL5_9ACTN</name>
<feature type="region of interest" description="Disordered" evidence="1">
    <location>
        <begin position="102"/>
        <end position="121"/>
    </location>
</feature>
<evidence type="ECO:0000256" key="1">
    <source>
        <dbReference type="SAM" id="MobiDB-lite"/>
    </source>
</evidence>
<dbReference type="RefSeq" id="WP_388114699.1">
    <property type="nucleotide sequence ID" value="NZ_JBIAHM010000022.1"/>
</dbReference>
<reference evidence="2 3" key="1">
    <citation type="submission" date="2024-10" db="EMBL/GenBank/DDBJ databases">
        <title>The Natural Products Discovery Center: Release of the First 8490 Sequenced Strains for Exploring Actinobacteria Biosynthetic Diversity.</title>
        <authorList>
            <person name="Kalkreuter E."/>
            <person name="Kautsar S.A."/>
            <person name="Yang D."/>
            <person name="Bader C.D."/>
            <person name="Teijaro C.N."/>
            <person name="Fluegel L."/>
            <person name="Davis C.M."/>
            <person name="Simpson J.R."/>
            <person name="Lauterbach L."/>
            <person name="Steele A.D."/>
            <person name="Gui C."/>
            <person name="Meng S."/>
            <person name="Li G."/>
            <person name="Viehrig K."/>
            <person name="Ye F."/>
            <person name="Su P."/>
            <person name="Kiefer A.F."/>
            <person name="Nichols A."/>
            <person name="Cepeda A.J."/>
            <person name="Yan W."/>
            <person name="Fan B."/>
            <person name="Jiang Y."/>
            <person name="Adhikari A."/>
            <person name="Zheng C.-J."/>
            <person name="Schuster L."/>
            <person name="Cowan T.M."/>
            <person name="Smanski M.J."/>
            <person name="Chevrette M.G."/>
            <person name="De Carvalho L.P.S."/>
            <person name="Shen B."/>
        </authorList>
    </citation>
    <scope>NUCLEOTIDE SEQUENCE [LARGE SCALE GENOMIC DNA]</scope>
    <source>
        <strain evidence="2 3">NPDC006488</strain>
    </source>
</reference>
<accession>A0ABW6MIL5</accession>
<proteinExistence type="predicted"/>
<feature type="compositionally biased region" description="Polar residues" evidence="1">
    <location>
        <begin position="105"/>
        <end position="121"/>
    </location>
</feature>
<evidence type="ECO:0000313" key="2">
    <source>
        <dbReference type="EMBL" id="MFE9605971.1"/>
    </source>
</evidence>
<evidence type="ECO:0000313" key="3">
    <source>
        <dbReference type="Proteomes" id="UP001601303"/>
    </source>
</evidence>
<gene>
    <name evidence="2" type="ORF">ACFYNQ_46485</name>
</gene>
<protein>
    <submittedName>
        <fullName evidence="2">Uncharacterized protein</fullName>
    </submittedName>
</protein>